<gene>
    <name evidence="1" type="ORF">T458_12805</name>
</gene>
<dbReference type="EMBL" id="AYJU01000016">
    <property type="protein sequence ID" value="EST54571.1"/>
    <property type="molecule type" value="Genomic_DNA"/>
</dbReference>
<comment type="caution">
    <text evidence="1">The sequence shown here is derived from an EMBL/GenBank/DDBJ whole genome shotgun (WGS) entry which is preliminary data.</text>
</comment>
<dbReference type="RefSeq" id="WP_023556487.1">
    <property type="nucleotide sequence ID" value="NZ_KI629782.1"/>
</dbReference>
<evidence type="ECO:0000313" key="1">
    <source>
        <dbReference type="EMBL" id="EST54571.1"/>
    </source>
</evidence>
<dbReference type="OrthoDB" id="2776274at2"/>
<dbReference type="SUPFAM" id="SSF48371">
    <property type="entry name" value="ARM repeat"/>
    <property type="match status" value="1"/>
</dbReference>
<reference evidence="1 2" key="1">
    <citation type="journal article" date="2014" name="Genome Announc.">
        <title>Draft Genome Sequence of Brevibacillus panacihumi Strain W25, a Halotolerant Hydrocarbon-Degrading Bacterium.</title>
        <authorList>
            <person name="Wang X."/>
            <person name="Jin D."/>
            <person name="Zhou L."/>
            <person name="Wu L."/>
            <person name="An W."/>
            <person name="Chen Y."/>
            <person name="Zhao L."/>
        </authorList>
    </citation>
    <scope>NUCLEOTIDE SEQUENCE [LARGE SCALE GENOMIC DNA]</scope>
    <source>
        <strain evidence="1 2">W25</strain>
    </source>
</reference>
<protein>
    <recommendedName>
        <fullName evidence="3">PBS lyase</fullName>
    </recommendedName>
</protein>
<dbReference type="InterPro" id="IPR011989">
    <property type="entry name" value="ARM-like"/>
</dbReference>
<dbReference type="STRING" id="1408254.T458_12805"/>
<accession>V6M7P0</accession>
<dbReference type="PATRIC" id="fig|1408254.3.peg.2532"/>
<evidence type="ECO:0008006" key="3">
    <source>
        <dbReference type="Google" id="ProtNLM"/>
    </source>
</evidence>
<organism evidence="1 2">
    <name type="scientific">Brevibacillus panacihumi W25</name>
    <dbReference type="NCBI Taxonomy" id="1408254"/>
    <lineage>
        <taxon>Bacteria</taxon>
        <taxon>Bacillati</taxon>
        <taxon>Bacillota</taxon>
        <taxon>Bacilli</taxon>
        <taxon>Bacillales</taxon>
        <taxon>Paenibacillaceae</taxon>
        <taxon>Brevibacillus</taxon>
    </lineage>
</organism>
<proteinExistence type="predicted"/>
<dbReference type="eggNOG" id="COG1413">
    <property type="taxonomic scope" value="Bacteria"/>
</dbReference>
<keyword evidence="2" id="KW-1185">Reference proteome</keyword>
<dbReference type="Gene3D" id="1.25.10.10">
    <property type="entry name" value="Leucine-rich Repeat Variant"/>
    <property type="match status" value="1"/>
</dbReference>
<name>V6M7P0_9BACL</name>
<sequence>MAIHERISSDLLHQMSKLKDELATLPQAVQEKHLSDDEQLSIREELLKQAEMEEESDDFDEDILGGIGSPKYIDGIEKKVEVEYLGRVGYIDISFETLQTNLTEEEYGKIVRWLEEMAYDDNPQTSANAAKEIEKYGDEVIEVVFRECRKFDLSHQQKRQQLVQLLARLTNRSLKGRRIIKGILQKATTPQHINVALMVSGAIYDKEVADEILRHAKNPDHFGISVDALLKIRAKETVKPLLQIIHDIDTEKKELLDEAIQYAHRFGEFGPFAVKDVCEALINCSKFRIRPIFTVAVRSFRDDAVPHLLEMLEKEHDDLKIDRISKALGGLGSPYVTNMLMEAYDKFPGKRVHLIDGLSHTKDPQVLPLLLRELQQTESWKLRQKCLLAMAFLGNQEHIPLLRQYTSYKKDKIYLYALFALVCLHDDAAFDQYMKLLVHGDQEEQYELEKLTAKMPMNALVKISRGLSAYNDSELLSIITALQRPNVLPRELANTLKEILSRTTNATLRLEIYRLIGLHVNTKKEILPQHILYNARQNEENPRVRRELEQIMKNMKQEKGHVAVSRENGGLFE</sequence>
<evidence type="ECO:0000313" key="2">
    <source>
        <dbReference type="Proteomes" id="UP000017973"/>
    </source>
</evidence>
<dbReference type="AlphaFoldDB" id="V6M7P0"/>
<dbReference type="InterPro" id="IPR016024">
    <property type="entry name" value="ARM-type_fold"/>
</dbReference>
<dbReference type="Proteomes" id="UP000017973">
    <property type="component" value="Unassembled WGS sequence"/>
</dbReference>
<dbReference type="HOGENOM" id="CLU_478048_0_0_9"/>